<evidence type="ECO:0000313" key="2">
    <source>
        <dbReference type="EMBL" id="QKJ57266.1"/>
    </source>
</evidence>
<organism evidence="2 3">
    <name type="scientific">Serratia fonticola</name>
    <dbReference type="NCBI Taxonomy" id="47917"/>
    <lineage>
        <taxon>Bacteria</taxon>
        <taxon>Pseudomonadati</taxon>
        <taxon>Pseudomonadota</taxon>
        <taxon>Gammaproteobacteria</taxon>
        <taxon>Enterobacterales</taxon>
        <taxon>Yersiniaceae</taxon>
        <taxon>Serratia</taxon>
    </lineage>
</organism>
<dbReference type="Proteomes" id="UP000503464">
    <property type="component" value="Chromosome"/>
</dbReference>
<sequence>MEYFQYLVDHVESLAKLGSYFIVSCVICIGALKRMYFNHRYKSPKRVIKLITYLTKYEKYLDDKDITYTKMCINDEIMRSITKIPSAYNRKDLIFIFNNIEKKQYINVLYKVQNYIERESGHFYIRMKFGDANWFITRLMAFIMGVLFIAFMLLGAISIIENKNNLDYLTFLFMAVVMELTGLWAFSIFPTRKTIEKINIELAKFRAPD</sequence>
<keyword evidence="1" id="KW-1133">Transmembrane helix</keyword>
<proteinExistence type="predicted"/>
<feature type="transmembrane region" description="Helical" evidence="1">
    <location>
        <begin position="135"/>
        <end position="160"/>
    </location>
</feature>
<gene>
    <name evidence="2" type="ORF">G9399_01210</name>
</gene>
<protein>
    <submittedName>
        <fullName evidence="2">Uncharacterized protein</fullName>
    </submittedName>
</protein>
<keyword evidence="1" id="KW-0472">Membrane</keyword>
<evidence type="ECO:0000313" key="3">
    <source>
        <dbReference type="Proteomes" id="UP000503464"/>
    </source>
</evidence>
<name>A0AAE7JRU1_SERFO</name>
<dbReference type="EMBL" id="CP054160">
    <property type="protein sequence ID" value="QKJ57266.1"/>
    <property type="molecule type" value="Genomic_DNA"/>
</dbReference>
<evidence type="ECO:0000256" key="1">
    <source>
        <dbReference type="SAM" id="Phobius"/>
    </source>
</evidence>
<accession>A0AAE7JRU1</accession>
<keyword evidence="1" id="KW-0812">Transmembrane</keyword>
<dbReference type="RefSeq" id="WP_173408545.1">
    <property type="nucleotide sequence ID" value="NZ_CP054160.3"/>
</dbReference>
<reference evidence="3" key="1">
    <citation type="submission" date="2020-03" db="EMBL/GenBank/DDBJ databases">
        <title>Genome sequences of seven Enterobacteriaceae strains isolated from Canadian wastewater treatment facilities.</title>
        <authorList>
            <person name="Huang H."/>
            <person name="Chmara J.T."/>
            <person name="Duceppe M.-O."/>
        </authorList>
    </citation>
    <scope>NUCLEOTIDE SEQUENCE [LARGE SCALE GENOMIC DNA]</scope>
    <source>
        <strain evidence="3">Biosolid 3</strain>
    </source>
</reference>
<dbReference type="AlphaFoldDB" id="A0AAE7JRU1"/>
<feature type="transmembrane region" description="Helical" evidence="1">
    <location>
        <begin position="166"/>
        <end position="189"/>
    </location>
</feature>
<feature type="transmembrane region" description="Helical" evidence="1">
    <location>
        <begin position="17"/>
        <end position="36"/>
    </location>
</feature>